<keyword evidence="3" id="KW-1185">Reference proteome</keyword>
<dbReference type="RefSeq" id="XP_007838094.1">
    <property type="nucleotide sequence ID" value="XM_007839903.1"/>
</dbReference>
<dbReference type="OMA" id="HIAKHFR"/>
<accession>W3WU89</accession>
<name>W3WU89_PESFW</name>
<feature type="region of interest" description="Disordered" evidence="1">
    <location>
        <begin position="259"/>
        <end position="303"/>
    </location>
</feature>
<dbReference type="InParanoid" id="W3WU89"/>
<dbReference type="Proteomes" id="UP000030651">
    <property type="component" value="Unassembled WGS sequence"/>
</dbReference>
<dbReference type="HOGENOM" id="CLU_918626_0_0_1"/>
<feature type="region of interest" description="Disordered" evidence="1">
    <location>
        <begin position="25"/>
        <end position="94"/>
    </location>
</feature>
<dbReference type="AlphaFoldDB" id="W3WU89"/>
<sequence>MYRLQQSSSNSATIDDVGINQFLKAHHQHRASSRDRHLVPNGSSFSPPPPTQHTRSRAPVVTMTGQYKAAQAHPRRASTATSSSTGQSSAYDDSSLYSASLSPTSDYSVSTAPSLGPDPLGEGDNILPCEFIGYDGCDNRYQLDDTDQWINHIMIDHLGYRLPSRCACWYCDDHVFDVVENHLDVTTNFCERLRHIRNHILYDGYGIAQIRPDYAFLAHLKRLGLVNQTVFDEARSWREGPGARVSDIYDHDWMPPGRQQQYEQQYEQRQDVVIASSREGRPRRDRERKGRREDGSRRHHPKH</sequence>
<dbReference type="OrthoDB" id="409136at2759"/>
<protein>
    <submittedName>
        <fullName evidence="2">Uncharacterized protein</fullName>
    </submittedName>
</protein>
<dbReference type="KEGG" id="pfy:PFICI_11322"/>
<dbReference type="GeneID" id="19276335"/>
<proteinExistence type="predicted"/>
<dbReference type="EMBL" id="KI912116">
    <property type="protein sequence ID" value="ETS77448.1"/>
    <property type="molecule type" value="Genomic_DNA"/>
</dbReference>
<feature type="compositionally biased region" description="Low complexity" evidence="1">
    <location>
        <begin position="77"/>
        <end position="94"/>
    </location>
</feature>
<evidence type="ECO:0000313" key="3">
    <source>
        <dbReference type="Proteomes" id="UP000030651"/>
    </source>
</evidence>
<dbReference type="eggNOG" id="ENOG502SXMF">
    <property type="taxonomic scope" value="Eukaryota"/>
</dbReference>
<evidence type="ECO:0000313" key="2">
    <source>
        <dbReference type="EMBL" id="ETS77448.1"/>
    </source>
</evidence>
<evidence type="ECO:0000256" key="1">
    <source>
        <dbReference type="SAM" id="MobiDB-lite"/>
    </source>
</evidence>
<feature type="compositionally biased region" description="Basic and acidic residues" evidence="1">
    <location>
        <begin position="278"/>
        <end position="296"/>
    </location>
</feature>
<reference evidence="3" key="1">
    <citation type="journal article" date="2015" name="BMC Genomics">
        <title>Genomic and transcriptomic analysis of the endophytic fungus Pestalotiopsis fici reveals its lifestyle and high potential for synthesis of natural products.</title>
        <authorList>
            <person name="Wang X."/>
            <person name="Zhang X."/>
            <person name="Liu L."/>
            <person name="Xiang M."/>
            <person name="Wang W."/>
            <person name="Sun X."/>
            <person name="Che Y."/>
            <person name="Guo L."/>
            <person name="Liu G."/>
            <person name="Guo L."/>
            <person name="Wang C."/>
            <person name="Yin W.B."/>
            <person name="Stadler M."/>
            <person name="Zhang X."/>
            <person name="Liu X."/>
        </authorList>
    </citation>
    <scope>NUCLEOTIDE SEQUENCE [LARGE SCALE GENOMIC DNA]</scope>
    <source>
        <strain evidence="3">W106-1 / CGMCC3.15140</strain>
    </source>
</reference>
<gene>
    <name evidence="2" type="ORF">PFICI_11322</name>
</gene>
<organism evidence="2 3">
    <name type="scientific">Pestalotiopsis fici (strain W106-1 / CGMCC3.15140)</name>
    <dbReference type="NCBI Taxonomy" id="1229662"/>
    <lineage>
        <taxon>Eukaryota</taxon>
        <taxon>Fungi</taxon>
        <taxon>Dikarya</taxon>
        <taxon>Ascomycota</taxon>
        <taxon>Pezizomycotina</taxon>
        <taxon>Sordariomycetes</taxon>
        <taxon>Xylariomycetidae</taxon>
        <taxon>Amphisphaeriales</taxon>
        <taxon>Sporocadaceae</taxon>
        <taxon>Pestalotiopsis</taxon>
    </lineage>
</organism>